<dbReference type="InterPro" id="IPR046589">
    <property type="entry name" value="DUF6647"/>
</dbReference>
<evidence type="ECO:0000313" key="2">
    <source>
        <dbReference type="EMBL" id="KKN63168.1"/>
    </source>
</evidence>
<accession>A0A0F9VBG8</accession>
<proteinExistence type="predicted"/>
<evidence type="ECO:0000259" key="1">
    <source>
        <dbReference type="Pfam" id="PF20352"/>
    </source>
</evidence>
<protein>
    <recommendedName>
        <fullName evidence="1">DUF6647 domain-containing protein</fullName>
    </recommendedName>
</protein>
<gene>
    <name evidence="2" type="ORF">LCGC14_0504380</name>
</gene>
<comment type="caution">
    <text evidence="2">The sequence shown here is derived from an EMBL/GenBank/DDBJ whole genome shotgun (WGS) entry which is preliminary data.</text>
</comment>
<sequence>METLLLPLLIWIGAISDAAEMQYNGQQLPTVGYADHIELVRMARGKDADPKDYNLQGLYNNNTRKIWLRIGLDVKTKRGEAVLVHELVHYLQDVNGTMVMAKCTAANEAQAYSLEGMYRKTYGVRVPWDEMTVLLRSQCAGGA</sequence>
<reference evidence="2" key="1">
    <citation type="journal article" date="2015" name="Nature">
        <title>Complex archaea that bridge the gap between prokaryotes and eukaryotes.</title>
        <authorList>
            <person name="Spang A."/>
            <person name="Saw J.H."/>
            <person name="Jorgensen S.L."/>
            <person name="Zaremba-Niedzwiedzka K."/>
            <person name="Martijn J."/>
            <person name="Lind A.E."/>
            <person name="van Eijk R."/>
            <person name="Schleper C."/>
            <person name="Guy L."/>
            <person name="Ettema T.J."/>
        </authorList>
    </citation>
    <scope>NUCLEOTIDE SEQUENCE</scope>
</reference>
<dbReference type="EMBL" id="LAZR01000598">
    <property type="protein sequence ID" value="KKN63168.1"/>
    <property type="molecule type" value="Genomic_DNA"/>
</dbReference>
<dbReference type="Pfam" id="PF20352">
    <property type="entry name" value="DUF6647"/>
    <property type="match status" value="1"/>
</dbReference>
<name>A0A0F9VBG8_9ZZZZ</name>
<feature type="domain" description="DUF6647" evidence="1">
    <location>
        <begin position="27"/>
        <end position="140"/>
    </location>
</feature>
<dbReference type="AlphaFoldDB" id="A0A0F9VBG8"/>
<organism evidence="2">
    <name type="scientific">marine sediment metagenome</name>
    <dbReference type="NCBI Taxonomy" id="412755"/>
    <lineage>
        <taxon>unclassified sequences</taxon>
        <taxon>metagenomes</taxon>
        <taxon>ecological metagenomes</taxon>
    </lineage>
</organism>